<evidence type="ECO:0000313" key="3">
    <source>
        <dbReference type="EMBL" id="TRX92085.1"/>
    </source>
</evidence>
<feature type="chain" id="PRO_5022039442" description="Cyanovirin-N domain-containing protein" evidence="1">
    <location>
        <begin position="19"/>
        <end position="148"/>
    </location>
</feature>
<reference evidence="4" key="1">
    <citation type="submission" date="2019-06" db="EMBL/GenBank/DDBJ databases">
        <title>Draft genome sequence of the griseofulvin-producing fungus Xylaria cubensis strain G536.</title>
        <authorList>
            <person name="Mead M.E."/>
            <person name="Raja H.A."/>
            <person name="Steenwyk J.L."/>
            <person name="Knowles S.L."/>
            <person name="Oberlies N.H."/>
            <person name="Rokas A."/>
        </authorList>
    </citation>
    <scope>NUCLEOTIDE SEQUENCE [LARGE SCALE GENOMIC DNA]</scope>
    <source>
        <strain evidence="4">G536</strain>
    </source>
</reference>
<dbReference type="OrthoDB" id="2947935at2759"/>
<dbReference type="InterPro" id="IPR036673">
    <property type="entry name" value="Cyanovirin-N_sf"/>
</dbReference>
<comment type="caution">
    <text evidence="3">The sequence shown here is derived from an EMBL/GenBank/DDBJ whole genome shotgun (WGS) entry which is preliminary data.</text>
</comment>
<keyword evidence="1" id="KW-0732">Signal</keyword>
<name>A0A553HVW5_9PEZI</name>
<proteinExistence type="predicted"/>
<evidence type="ECO:0000259" key="2">
    <source>
        <dbReference type="SMART" id="SM01111"/>
    </source>
</evidence>
<evidence type="ECO:0000256" key="1">
    <source>
        <dbReference type="SAM" id="SignalP"/>
    </source>
</evidence>
<dbReference type="SMART" id="SM01111">
    <property type="entry name" value="CVNH"/>
    <property type="match status" value="1"/>
</dbReference>
<dbReference type="Pfam" id="PF08881">
    <property type="entry name" value="CVNH"/>
    <property type="match status" value="1"/>
</dbReference>
<dbReference type="Proteomes" id="UP000319160">
    <property type="component" value="Unassembled WGS sequence"/>
</dbReference>
<feature type="domain" description="Cyanovirin-N" evidence="2">
    <location>
        <begin position="31"/>
        <end position="144"/>
    </location>
</feature>
<feature type="signal peptide" evidence="1">
    <location>
        <begin position="1"/>
        <end position="18"/>
    </location>
</feature>
<protein>
    <recommendedName>
        <fullName evidence="2">Cyanovirin-N domain-containing protein</fullName>
    </recommendedName>
</protein>
<organism evidence="3 4">
    <name type="scientific">Xylaria flabelliformis</name>
    <dbReference type="NCBI Taxonomy" id="2512241"/>
    <lineage>
        <taxon>Eukaryota</taxon>
        <taxon>Fungi</taxon>
        <taxon>Dikarya</taxon>
        <taxon>Ascomycota</taxon>
        <taxon>Pezizomycotina</taxon>
        <taxon>Sordariomycetes</taxon>
        <taxon>Xylariomycetidae</taxon>
        <taxon>Xylariales</taxon>
        <taxon>Xylariaceae</taxon>
        <taxon>Xylaria</taxon>
    </lineage>
</organism>
<gene>
    <name evidence="3" type="ORF">FHL15_006952</name>
</gene>
<evidence type="ECO:0000313" key="4">
    <source>
        <dbReference type="Proteomes" id="UP000319160"/>
    </source>
</evidence>
<dbReference type="SUPFAM" id="SSF51322">
    <property type="entry name" value="Cyanovirin-N"/>
    <property type="match status" value="1"/>
</dbReference>
<dbReference type="Gene3D" id="2.30.60.10">
    <property type="entry name" value="Cyanovirin-N"/>
    <property type="match status" value="1"/>
</dbReference>
<dbReference type="InterPro" id="IPR011058">
    <property type="entry name" value="Cyanovirin-N"/>
</dbReference>
<accession>A0A553HVW5</accession>
<keyword evidence="4" id="KW-1185">Reference proteome</keyword>
<dbReference type="EMBL" id="VFLP01000039">
    <property type="protein sequence ID" value="TRX92085.1"/>
    <property type="molecule type" value="Genomic_DNA"/>
</dbReference>
<sequence>MKLLTIITLQAALSGVSAAPAPNDCLVKQRSKLKSCNGFSVDTGTSNNLAFLHAECLGYDDKGGKWTKVETGIDLNKCLANVDGHLNGRKNGNFKVHCDNVYVALDSASGVVNLTANCVGPLLKRQTSIDLGQFVTVDNGGLVCFGQN</sequence>
<dbReference type="AlphaFoldDB" id="A0A553HVW5"/>
<dbReference type="STRING" id="2512241.A0A553HVW5"/>